<proteinExistence type="predicted"/>
<dbReference type="PROSITE" id="PS51257">
    <property type="entry name" value="PROKAR_LIPOPROTEIN"/>
    <property type="match status" value="1"/>
</dbReference>
<evidence type="ECO:0000313" key="2">
    <source>
        <dbReference type="Proteomes" id="UP000317557"/>
    </source>
</evidence>
<keyword evidence="2" id="KW-1185">Reference proteome</keyword>
<dbReference type="EMBL" id="FXTP01000003">
    <property type="protein sequence ID" value="SMO51042.1"/>
    <property type="molecule type" value="Genomic_DNA"/>
</dbReference>
<reference evidence="1 2" key="1">
    <citation type="submission" date="2017-05" db="EMBL/GenBank/DDBJ databases">
        <authorList>
            <person name="Varghese N."/>
            <person name="Submissions S."/>
        </authorList>
    </citation>
    <scope>NUCLEOTIDE SEQUENCE [LARGE SCALE GENOMIC DNA]</scope>
    <source>
        <strain evidence="1 2">DSM 21985</strain>
    </source>
</reference>
<dbReference type="OrthoDB" id="1092930at2"/>
<gene>
    <name evidence="1" type="ORF">SAMN06265219_103120</name>
</gene>
<dbReference type="RefSeq" id="WP_142453545.1">
    <property type="nucleotide sequence ID" value="NZ_FXTP01000003.1"/>
</dbReference>
<protein>
    <recommendedName>
        <fullName evidence="3">DUF4270 domain-containing protein</fullName>
    </recommendedName>
</protein>
<dbReference type="Proteomes" id="UP000317557">
    <property type="component" value="Unassembled WGS sequence"/>
</dbReference>
<name>A0A521BV29_9BACT</name>
<dbReference type="InterPro" id="IPR025366">
    <property type="entry name" value="DUF4270"/>
</dbReference>
<organism evidence="1 2">
    <name type="scientific">Gracilimonas mengyeensis</name>
    <dbReference type="NCBI Taxonomy" id="1302730"/>
    <lineage>
        <taxon>Bacteria</taxon>
        <taxon>Pseudomonadati</taxon>
        <taxon>Balneolota</taxon>
        <taxon>Balneolia</taxon>
        <taxon>Balneolales</taxon>
        <taxon>Balneolaceae</taxon>
        <taxon>Gracilimonas</taxon>
    </lineage>
</organism>
<sequence length="432" mass="47723">MKFVKCLVVIFILIFLVSCGEDGTMIGSGFVDSSMEVIATDTLTIKASSVLMDSVVTDDATNLLVGSYQDDYLGTVYAKGFVRFSVGSGVTISETAQYDSLSLRLKVNYHYGDAGARQQFSLYRVLEDIEPAGDNTQLYNFDDFETESASLASVTITPENKDSLEILLPQALGLPLFEAFQNEGKIVEDQEHFEDYLKGIAISNGNASNTSIFGFQADSTAYLSLRLHYTETTDGVVEQKYYDFNLYSHFSNIQGDRKAPLNKLESPKESIKSTESGNQVFIQNGVGIMTRLDFPTIDNLFDVGPNLIINGAELYLFPLAQSYEEETPLPDPLMVYVGDVRHRIIGSYTDDDGNTISASPTVDEEFNQQTYYKLDISEFVREELDTDRITGNGLLLTAPASQYQGNVNRTILGGPANAGYKMYVSLVVTKLN</sequence>
<evidence type="ECO:0008006" key="3">
    <source>
        <dbReference type="Google" id="ProtNLM"/>
    </source>
</evidence>
<accession>A0A521BV29</accession>
<dbReference type="AlphaFoldDB" id="A0A521BV29"/>
<dbReference type="Pfam" id="PF14092">
    <property type="entry name" value="DUF4270"/>
    <property type="match status" value="1"/>
</dbReference>
<evidence type="ECO:0000313" key="1">
    <source>
        <dbReference type="EMBL" id="SMO51042.1"/>
    </source>
</evidence>